<gene>
    <name evidence="9" type="ORF">HNR40_007224</name>
</gene>
<evidence type="ECO:0000313" key="10">
    <source>
        <dbReference type="Proteomes" id="UP000568380"/>
    </source>
</evidence>
<protein>
    <submittedName>
        <fullName evidence="9">Subtilisin family serine protease</fullName>
    </submittedName>
</protein>
<dbReference type="InterPro" id="IPR000209">
    <property type="entry name" value="Peptidase_S8/S53_dom"/>
</dbReference>
<evidence type="ECO:0000313" key="9">
    <source>
        <dbReference type="EMBL" id="MBB5081729.1"/>
    </source>
</evidence>
<dbReference type="FunFam" id="3.40.50.200:FF:000014">
    <property type="entry name" value="Proteinase K"/>
    <property type="match status" value="1"/>
</dbReference>
<keyword evidence="4 5" id="KW-0720">Serine protease</keyword>
<dbReference type="SUPFAM" id="SSF54897">
    <property type="entry name" value="Protease propeptides/inhibitors"/>
    <property type="match status" value="1"/>
</dbReference>
<comment type="similarity">
    <text evidence="1 5 6">Belongs to the peptidase S8 family.</text>
</comment>
<keyword evidence="3 5" id="KW-0378">Hydrolase</keyword>
<dbReference type="AlphaFoldDB" id="A0A7W8EJJ7"/>
<dbReference type="InterPro" id="IPR023828">
    <property type="entry name" value="Peptidase_S8_Ser-AS"/>
</dbReference>
<sequence length="517" mass="52457">MTDRTSSRRRAVALLLAVATAALGLDVTPAQALQNPIRNADAPGSIPGSYIVVFRDATAVARTTRDRADALAGKYGGRISHVYTAGLRGFAARMDERAAARLAAEPGVAYVEQDGMARVADRQPNPTWGLDRIDQRALPLDRGYTYPGKAENVTAYVLDTGIFKGHTDFGGRAADGYDFIDDDAVAQDCHGHGTHVSGTVGSATYGVAKGVALVGVRVLDCSGNGPWSGVIAGLDWVIANARKPAVANLSLAGSKDTSVNEAVRRLVAAGIPATIAAGNNNGNACDTSPASEPTAITAGATNSSDNKYSLSNHGSCLDLFAPGEGVTSTSSSGGSTTMSGTSMAAPHIAGAAALYLSAYPSASPDQVVRALVDNATPDVVRGPGAGSPNKLLYTGFLGGPPTCAGGGNSADVAVPDAGAAVSSPVTVTGCDGAGTSATSVRVDIVHTYSADLVIDLVGPSGAVYNLKRPGGVGSAGGVHETFAVNTSAETKNGTWNLRVRDVYTYDAGAIDAWTLTF</sequence>
<feature type="active site" description="Charge relay system" evidence="5">
    <location>
        <position position="342"/>
    </location>
</feature>
<dbReference type="PROSITE" id="PS51829">
    <property type="entry name" value="P_HOMO_B"/>
    <property type="match status" value="1"/>
</dbReference>
<feature type="signal peptide" evidence="7">
    <location>
        <begin position="1"/>
        <end position="32"/>
    </location>
</feature>
<dbReference type="Gene3D" id="3.30.70.80">
    <property type="entry name" value="Peptidase S8 propeptide/proteinase inhibitor I9"/>
    <property type="match status" value="1"/>
</dbReference>
<dbReference type="PROSITE" id="PS00137">
    <property type="entry name" value="SUBTILASE_HIS"/>
    <property type="match status" value="1"/>
</dbReference>
<evidence type="ECO:0000256" key="3">
    <source>
        <dbReference type="ARBA" id="ARBA00022801"/>
    </source>
</evidence>
<dbReference type="SUPFAM" id="SSF49785">
    <property type="entry name" value="Galactose-binding domain-like"/>
    <property type="match status" value="1"/>
</dbReference>
<dbReference type="Proteomes" id="UP000568380">
    <property type="component" value="Unassembled WGS sequence"/>
</dbReference>
<dbReference type="InterPro" id="IPR008979">
    <property type="entry name" value="Galactose-bd-like_sf"/>
</dbReference>
<evidence type="ECO:0000256" key="2">
    <source>
        <dbReference type="ARBA" id="ARBA00022670"/>
    </source>
</evidence>
<evidence type="ECO:0000259" key="8">
    <source>
        <dbReference type="PROSITE" id="PS51829"/>
    </source>
</evidence>
<dbReference type="InterPro" id="IPR036852">
    <property type="entry name" value="Peptidase_S8/S53_dom_sf"/>
</dbReference>
<dbReference type="PRINTS" id="PR00723">
    <property type="entry name" value="SUBTILISIN"/>
</dbReference>
<feature type="active site" description="Charge relay system" evidence="5">
    <location>
        <position position="192"/>
    </location>
</feature>
<dbReference type="PROSITE" id="PS51892">
    <property type="entry name" value="SUBTILASE"/>
    <property type="match status" value="1"/>
</dbReference>
<keyword evidence="7" id="KW-0732">Signal</keyword>
<feature type="active site" description="Charge relay system" evidence="5">
    <location>
        <position position="159"/>
    </location>
</feature>
<dbReference type="Pfam" id="PF01483">
    <property type="entry name" value="P_proprotein"/>
    <property type="match status" value="1"/>
</dbReference>
<evidence type="ECO:0000256" key="4">
    <source>
        <dbReference type="ARBA" id="ARBA00022825"/>
    </source>
</evidence>
<dbReference type="InterPro" id="IPR006311">
    <property type="entry name" value="TAT_signal"/>
</dbReference>
<dbReference type="Gene3D" id="3.40.50.200">
    <property type="entry name" value="Peptidase S8/S53 domain"/>
    <property type="match status" value="1"/>
</dbReference>
<feature type="chain" id="PRO_5031211176" evidence="7">
    <location>
        <begin position="33"/>
        <end position="517"/>
    </location>
</feature>
<dbReference type="PROSITE" id="PS00138">
    <property type="entry name" value="SUBTILASE_SER"/>
    <property type="match status" value="1"/>
</dbReference>
<feature type="domain" description="P/Homo B" evidence="8">
    <location>
        <begin position="398"/>
        <end position="517"/>
    </location>
</feature>
<dbReference type="InterPro" id="IPR022398">
    <property type="entry name" value="Peptidase_S8_His-AS"/>
</dbReference>
<dbReference type="GO" id="GO:0005615">
    <property type="term" value="C:extracellular space"/>
    <property type="evidence" value="ECO:0007669"/>
    <property type="project" value="TreeGrafter"/>
</dbReference>
<evidence type="ECO:0000256" key="5">
    <source>
        <dbReference type="PROSITE-ProRule" id="PRU01240"/>
    </source>
</evidence>
<evidence type="ECO:0000256" key="6">
    <source>
        <dbReference type="RuleBase" id="RU003355"/>
    </source>
</evidence>
<dbReference type="InterPro" id="IPR010259">
    <property type="entry name" value="S8pro/Inhibitor_I9"/>
</dbReference>
<dbReference type="CDD" id="cd04077">
    <property type="entry name" value="Peptidases_S8_PCSK9_ProteinaseK_like"/>
    <property type="match status" value="1"/>
</dbReference>
<accession>A0A7W8EJJ7</accession>
<name>A0A7W8EJJ7_9ACTN</name>
<evidence type="ECO:0000256" key="7">
    <source>
        <dbReference type="SAM" id="SignalP"/>
    </source>
</evidence>
<dbReference type="PANTHER" id="PTHR43806">
    <property type="entry name" value="PEPTIDASE S8"/>
    <property type="match status" value="1"/>
</dbReference>
<dbReference type="GO" id="GO:0004252">
    <property type="term" value="F:serine-type endopeptidase activity"/>
    <property type="evidence" value="ECO:0007669"/>
    <property type="project" value="UniProtKB-UniRule"/>
</dbReference>
<dbReference type="PROSITE" id="PS00136">
    <property type="entry name" value="SUBTILASE_ASP"/>
    <property type="match status" value="1"/>
</dbReference>
<keyword evidence="2 5" id="KW-0645">Protease</keyword>
<comment type="caution">
    <text evidence="9">The sequence shown here is derived from an EMBL/GenBank/DDBJ whole genome shotgun (WGS) entry which is preliminary data.</text>
</comment>
<dbReference type="PANTHER" id="PTHR43806:SF11">
    <property type="entry name" value="CEREVISIN-RELATED"/>
    <property type="match status" value="1"/>
</dbReference>
<organism evidence="9 10">
    <name type="scientific">Nonomuraea endophytica</name>
    <dbReference type="NCBI Taxonomy" id="714136"/>
    <lineage>
        <taxon>Bacteria</taxon>
        <taxon>Bacillati</taxon>
        <taxon>Actinomycetota</taxon>
        <taxon>Actinomycetes</taxon>
        <taxon>Streptosporangiales</taxon>
        <taxon>Streptosporangiaceae</taxon>
        <taxon>Nonomuraea</taxon>
    </lineage>
</organism>
<dbReference type="EMBL" id="JACHIN010000011">
    <property type="protein sequence ID" value="MBB5081729.1"/>
    <property type="molecule type" value="Genomic_DNA"/>
</dbReference>
<dbReference type="GO" id="GO:0006508">
    <property type="term" value="P:proteolysis"/>
    <property type="evidence" value="ECO:0007669"/>
    <property type="project" value="UniProtKB-KW"/>
</dbReference>
<keyword evidence="10" id="KW-1185">Reference proteome</keyword>
<dbReference type="InterPro" id="IPR034193">
    <property type="entry name" value="PCSK9_ProteinaseK-like"/>
</dbReference>
<dbReference type="Pfam" id="PF00082">
    <property type="entry name" value="Peptidase_S8"/>
    <property type="match status" value="1"/>
</dbReference>
<dbReference type="Pfam" id="PF05922">
    <property type="entry name" value="Inhibitor_I9"/>
    <property type="match status" value="1"/>
</dbReference>
<dbReference type="InterPro" id="IPR050131">
    <property type="entry name" value="Peptidase_S8_subtilisin-like"/>
</dbReference>
<evidence type="ECO:0000256" key="1">
    <source>
        <dbReference type="ARBA" id="ARBA00011073"/>
    </source>
</evidence>
<dbReference type="RefSeq" id="WP_221341242.1">
    <property type="nucleotide sequence ID" value="NZ_JACHIN010000011.1"/>
</dbReference>
<dbReference type="PROSITE" id="PS51318">
    <property type="entry name" value="TAT"/>
    <property type="match status" value="1"/>
</dbReference>
<dbReference type="Gene3D" id="2.60.120.260">
    <property type="entry name" value="Galactose-binding domain-like"/>
    <property type="match status" value="1"/>
</dbReference>
<dbReference type="InterPro" id="IPR023827">
    <property type="entry name" value="Peptidase_S8_Asp-AS"/>
</dbReference>
<dbReference type="InterPro" id="IPR002884">
    <property type="entry name" value="P_dom"/>
</dbReference>
<dbReference type="SUPFAM" id="SSF52743">
    <property type="entry name" value="Subtilisin-like"/>
    <property type="match status" value="1"/>
</dbReference>
<dbReference type="InterPro" id="IPR015500">
    <property type="entry name" value="Peptidase_S8_subtilisin-rel"/>
</dbReference>
<proteinExistence type="inferred from homology"/>
<reference evidence="9 10" key="1">
    <citation type="submission" date="2020-08" db="EMBL/GenBank/DDBJ databases">
        <title>Genomic Encyclopedia of Type Strains, Phase IV (KMG-IV): sequencing the most valuable type-strain genomes for metagenomic binning, comparative biology and taxonomic classification.</title>
        <authorList>
            <person name="Goeker M."/>
        </authorList>
    </citation>
    <scope>NUCLEOTIDE SEQUENCE [LARGE SCALE GENOMIC DNA]</scope>
    <source>
        <strain evidence="9 10">DSM 45385</strain>
    </source>
</reference>
<dbReference type="InterPro" id="IPR037045">
    <property type="entry name" value="S8pro/Inhibitor_I9_sf"/>
</dbReference>